<comment type="caution">
    <text evidence="1">The sequence shown here is derived from an EMBL/GenBank/DDBJ whole genome shotgun (WGS) entry which is preliminary data.</text>
</comment>
<dbReference type="Proteomes" id="UP000784294">
    <property type="component" value="Unassembled WGS sequence"/>
</dbReference>
<proteinExistence type="predicted"/>
<dbReference type="AlphaFoldDB" id="A0A3S5A991"/>
<sequence>MLTSTRMAFGERDNVKQVKVSPGLVHLTSRGSTAQRGSSCLVLRGQGLRPREARERRFIFKMAAVSEAKAGRGPMPENGPAAQWPDSPHCGMTHFSQLASSPVRPFACSLDEATTRVDAAWPIQTRPGWAGQGRAGPGRAVPCRAAACQDSWASSCQACQAELSRYGPARPGLAWPGLA</sequence>
<gene>
    <name evidence="1" type="ORF">PXEA_LOCUS24442</name>
</gene>
<evidence type="ECO:0000313" key="1">
    <source>
        <dbReference type="EMBL" id="VEL31002.1"/>
    </source>
</evidence>
<keyword evidence="2" id="KW-1185">Reference proteome</keyword>
<evidence type="ECO:0000313" key="2">
    <source>
        <dbReference type="Proteomes" id="UP000784294"/>
    </source>
</evidence>
<accession>A0A3S5A991</accession>
<protein>
    <submittedName>
        <fullName evidence="1">Uncharacterized protein</fullName>
    </submittedName>
</protein>
<name>A0A3S5A991_9PLAT</name>
<organism evidence="1 2">
    <name type="scientific">Protopolystoma xenopodis</name>
    <dbReference type="NCBI Taxonomy" id="117903"/>
    <lineage>
        <taxon>Eukaryota</taxon>
        <taxon>Metazoa</taxon>
        <taxon>Spiralia</taxon>
        <taxon>Lophotrochozoa</taxon>
        <taxon>Platyhelminthes</taxon>
        <taxon>Monogenea</taxon>
        <taxon>Polyopisthocotylea</taxon>
        <taxon>Polystomatidea</taxon>
        <taxon>Polystomatidae</taxon>
        <taxon>Protopolystoma</taxon>
    </lineage>
</organism>
<reference evidence="1" key="1">
    <citation type="submission" date="2018-11" db="EMBL/GenBank/DDBJ databases">
        <authorList>
            <consortium name="Pathogen Informatics"/>
        </authorList>
    </citation>
    <scope>NUCLEOTIDE SEQUENCE</scope>
</reference>
<dbReference type="EMBL" id="CAAALY010117664">
    <property type="protein sequence ID" value="VEL31002.1"/>
    <property type="molecule type" value="Genomic_DNA"/>
</dbReference>